<dbReference type="AlphaFoldDB" id="A0A174FIQ6"/>
<dbReference type="Pfam" id="PF02839">
    <property type="entry name" value="CBM_5_12"/>
    <property type="match status" value="1"/>
</dbReference>
<gene>
    <name evidence="1" type="ORF">ERS852456_02710</name>
</gene>
<evidence type="ECO:0000313" key="1">
    <source>
        <dbReference type="EMBL" id="CUO49397.1"/>
    </source>
</evidence>
<dbReference type="EMBL" id="CYZO01000064">
    <property type="protein sequence ID" value="CUO49397.1"/>
    <property type="molecule type" value="Genomic_DNA"/>
</dbReference>
<evidence type="ECO:0000313" key="2">
    <source>
        <dbReference type="Proteomes" id="UP000095787"/>
    </source>
</evidence>
<dbReference type="CDD" id="cd12214">
    <property type="entry name" value="ChiA1_BD"/>
    <property type="match status" value="1"/>
</dbReference>
<organism evidence="1 2">
    <name type="scientific">[Ruminococcus] torques</name>
    <dbReference type="NCBI Taxonomy" id="33039"/>
    <lineage>
        <taxon>Bacteria</taxon>
        <taxon>Bacillati</taxon>
        <taxon>Bacillota</taxon>
        <taxon>Clostridia</taxon>
        <taxon>Lachnospirales</taxon>
        <taxon>Lachnospiraceae</taxon>
        <taxon>Mediterraneibacter</taxon>
    </lineage>
</organism>
<sequence length="253" mass="27828">MKLIFNDATDMPIQSYEKIGGAVRFLTIGIAPEKLKEIFEDATKTKVMNVTERGQIIDTLENYTGYDHTEIYPGGIYGVVNNKAGLSTEERLDDMGIKLETAKQDIEALKENGGNGGAPGTYASVFAMAKISAEKITDDEQALKVADLYDLWSGDGVAYKTGKYITYQDALYKVLQNHTSQADWAPDTASSLYAKVLTDPTGKVLPWEQPNSTNPYKKGDRVTHKGKTWESLVDSNVWEPGAVGSESLWKEVA</sequence>
<dbReference type="InterPro" id="IPR003610">
    <property type="entry name" value="CBM5/12"/>
</dbReference>
<dbReference type="InterPro" id="IPR036573">
    <property type="entry name" value="CBM_sf_5/12"/>
</dbReference>
<dbReference type="Proteomes" id="UP000095787">
    <property type="component" value="Unassembled WGS sequence"/>
</dbReference>
<protein>
    <submittedName>
        <fullName evidence="1">Carbohydrate binding domain</fullName>
    </submittedName>
</protein>
<dbReference type="GO" id="GO:0005975">
    <property type="term" value="P:carbohydrate metabolic process"/>
    <property type="evidence" value="ECO:0007669"/>
    <property type="project" value="InterPro"/>
</dbReference>
<dbReference type="GO" id="GO:0005576">
    <property type="term" value="C:extracellular region"/>
    <property type="evidence" value="ECO:0007669"/>
    <property type="project" value="InterPro"/>
</dbReference>
<dbReference type="GO" id="GO:0004553">
    <property type="term" value="F:hydrolase activity, hydrolyzing O-glycosyl compounds"/>
    <property type="evidence" value="ECO:0007669"/>
    <property type="project" value="InterPro"/>
</dbReference>
<dbReference type="SMART" id="SM00495">
    <property type="entry name" value="ChtBD3"/>
    <property type="match status" value="2"/>
</dbReference>
<reference evidence="1 2" key="1">
    <citation type="submission" date="2015-09" db="EMBL/GenBank/DDBJ databases">
        <authorList>
            <consortium name="Pathogen Informatics"/>
        </authorList>
    </citation>
    <scope>NUCLEOTIDE SEQUENCE [LARGE SCALE GENOMIC DNA]</scope>
    <source>
        <strain evidence="1 2">2789STDY5834841</strain>
    </source>
</reference>
<proteinExistence type="predicted"/>
<accession>A0A174FIQ6</accession>
<dbReference type="RefSeq" id="WP_055159484.1">
    <property type="nucleotide sequence ID" value="NZ_CAUDSR010000042.1"/>
</dbReference>
<dbReference type="Gene3D" id="2.10.10.90">
    <property type="match status" value="1"/>
</dbReference>
<dbReference type="GO" id="GO:0030246">
    <property type="term" value="F:carbohydrate binding"/>
    <property type="evidence" value="ECO:0007669"/>
    <property type="project" value="InterPro"/>
</dbReference>
<dbReference type="SUPFAM" id="SSF51055">
    <property type="entry name" value="Carbohydrate binding domain"/>
    <property type="match status" value="1"/>
</dbReference>
<name>A0A174FIQ6_9FIRM</name>